<keyword evidence="1" id="KW-0732">Signal</keyword>
<sequence length="231" mass="23883">MLVKSLVWLGFSVVVHGLGGEWELCVRNSDCANNCCSIEYSTSDGKYKCTPGSTKCRGNETAIQAAAATTTVAPSNKTNTTSGTKPEWDFCDVNAECANNCCSNEYSTSDGKFKCTPGGAKCTGDIGLKTNSTMNATQPSNSTIRLALDGDTCSASVQCQSNCCSSEKSTDKRLICIASGQQCQSNTITTPPTTTTTSTTVKPTSPVPTSASIGNALASISTAVAVVVATM</sequence>
<protein>
    <submittedName>
        <fullName evidence="2">Uncharacterized protein</fullName>
    </submittedName>
</protein>
<dbReference type="VEuPathDB" id="FungiDB:AeMF1_003718"/>
<evidence type="ECO:0000313" key="2">
    <source>
        <dbReference type="EMBL" id="KAF0727046.1"/>
    </source>
</evidence>
<comment type="caution">
    <text evidence="2">The sequence shown here is derived from an EMBL/GenBank/DDBJ whole genome shotgun (WGS) entry which is preliminary data.</text>
</comment>
<dbReference type="AlphaFoldDB" id="A0A6G0WIJ8"/>
<gene>
    <name evidence="2" type="ORF">Ae201684_014786</name>
</gene>
<dbReference type="Proteomes" id="UP000481153">
    <property type="component" value="Unassembled WGS sequence"/>
</dbReference>
<reference evidence="2 3" key="1">
    <citation type="submission" date="2019-07" db="EMBL/GenBank/DDBJ databases">
        <title>Genomics analysis of Aphanomyces spp. identifies a new class of oomycete effector associated with host adaptation.</title>
        <authorList>
            <person name="Gaulin E."/>
        </authorList>
    </citation>
    <scope>NUCLEOTIDE SEQUENCE [LARGE SCALE GENOMIC DNA]</scope>
    <source>
        <strain evidence="2 3">ATCC 201684</strain>
    </source>
</reference>
<accession>A0A6G0WIJ8</accession>
<organism evidence="2 3">
    <name type="scientific">Aphanomyces euteiches</name>
    <dbReference type="NCBI Taxonomy" id="100861"/>
    <lineage>
        <taxon>Eukaryota</taxon>
        <taxon>Sar</taxon>
        <taxon>Stramenopiles</taxon>
        <taxon>Oomycota</taxon>
        <taxon>Saprolegniomycetes</taxon>
        <taxon>Saprolegniales</taxon>
        <taxon>Verrucalvaceae</taxon>
        <taxon>Aphanomyces</taxon>
    </lineage>
</organism>
<evidence type="ECO:0000313" key="3">
    <source>
        <dbReference type="Proteomes" id="UP000481153"/>
    </source>
</evidence>
<keyword evidence="3" id="KW-1185">Reference proteome</keyword>
<feature type="chain" id="PRO_5026207544" evidence="1">
    <location>
        <begin position="18"/>
        <end position="231"/>
    </location>
</feature>
<evidence type="ECO:0000256" key="1">
    <source>
        <dbReference type="SAM" id="SignalP"/>
    </source>
</evidence>
<dbReference type="EMBL" id="VJMJ01000202">
    <property type="protein sequence ID" value="KAF0727046.1"/>
    <property type="molecule type" value="Genomic_DNA"/>
</dbReference>
<feature type="signal peptide" evidence="1">
    <location>
        <begin position="1"/>
        <end position="17"/>
    </location>
</feature>
<name>A0A6G0WIJ8_9STRA</name>
<proteinExistence type="predicted"/>